<dbReference type="PANTHER" id="PTHR43501">
    <property type="entry name" value="CYTOSOL NON-SPECIFIC DIPEPTIDASE"/>
    <property type="match status" value="1"/>
</dbReference>
<dbReference type="NCBIfam" id="TIGR01893">
    <property type="entry name" value="aa-his-dipept"/>
    <property type="match status" value="1"/>
</dbReference>
<dbReference type="GO" id="GO:0006508">
    <property type="term" value="P:proteolysis"/>
    <property type="evidence" value="ECO:0007669"/>
    <property type="project" value="UniProtKB-KW"/>
</dbReference>
<dbReference type="Pfam" id="PF01546">
    <property type="entry name" value="Peptidase_M20"/>
    <property type="match status" value="1"/>
</dbReference>
<dbReference type="InterPro" id="IPR001160">
    <property type="entry name" value="Peptidase_M20C"/>
</dbReference>
<dbReference type="EC" id="3.4.13.18" evidence="10"/>
<dbReference type="InterPro" id="IPR011650">
    <property type="entry name" value="Peptidase_M20_dimer"/>
</dbReference>
<dbReference type="PANTHER" id="PTHR43501:SF1">
    <property type="entry name" value="CYTOSOL NON-SPECIFIC DIPEPTIDASE"/>
    <property type="match status" value="1"/>
</dbReference>
<evidence type="ECO:0000256" key="5">
    <source>
        <dbReference type="ARBA" id="ARBA00022801"/>
    </source>
</evidence>
<evidence type="ECO:0000256" key="4">
    <source>
        <dbReference type="ARBA" id="ARBA00022723"/>
    </source>
</evidence>
<evidence type="ECO:0000256" key="9">
    <source>
        <dbReference type="ARBA" id="ARBA00036421"/>
    </source>
</evidence>
<dbReference type="Pfam" id="PF07687">
    <property type="entry name" value="M20_dimer"/>
    <property type="match status" value="1"/>
</dbReference>
<dbReference type="GO" id="GO:0005829">
    <property type="term" value="C:cytosol"/>
    <property type="evidence" value="ECO:0007669"/>
    <property type="project" value="TreeGrafter"/>
</dbReference>
<keyword evidence="8" id="KW-0170">Cobalt</keyword>
<dbReference type="FunFam" id="3.40.630.10:FF:000015">
    <property type="entry name" value="Aminoacyl-histidine dipeptidase PepD"/>
    <property type="match status" value="1"/>
</dbReference>
<evidence type="ECO:0000256" key="17">
    <source>
        <dbReference type="ARBA" id="ARBA00078074"/>
    </source>
</evidence>
<dbReference type="AlphaFoldDB" id="A0AAX2J7L0"/>
<evidence type="ECO:0000256" key="14">
    <source>
        <dbReference type="ARBA" id="ARBA00075285"/>
    </source>
</evidence>
<dbReference type="PRINTS" id="PR00934">
    <property type="entry name" value="XHISDIPTASE"/>
</dbReference>
<evidence type="ECO:0000256" key="10">
    <source>
        <dbReference type="ARBA" id="ARBA00038976"/>
    </source>
</evidence>
<dbReference type="SUPFAM" id="SSF53187">
    <property type="entry name" value="Zn-dependent exopeptidases"/>
    <property type="match status" value="1"/>
</dbReference>
<dbReference type="InterPro" id="IPR002933">
    <property type="entry name" value="Peptidase_M20"/>
</dbReference>
<protein>
    <recommendedName>
        <fullName evidence="13">Cytosol non-specific dipeptidase</fullName>
        <ecNumber evidence="10">3.4.13.18</ecNumber>
    </recommendedName>
    <alternativeName>
        <fullName evidence="16">Aminoacyl-histidine dipeptidase</fullName>
    </alternativeName>
    <alternativeName>
        <fullName evidence="15">Beta-alanyl-histidine dipeptidase</fullName>
    </alternativeName>
    <alternativeName>
        <fullName evidence="14">Carnosinase</fullName>
    </alternativeName>
    <alternativeName>
        <fullName evidence="11">Peptidase D</fullName>
    </alternativeName>
    <alternativeName>
        <fullName evidence="17">Xaa-His dipeptidase</fullName>
    </alternativeName>
</protein>
<evidence type="ECO:0000256" key="16">
    <source>
        <dbReference type="ARBA" id="ARBA00077688"/>
    </source>
</evidence>
<evidence type="ECO:0000256" key="6">
    <source>
        <dbReference type="ARBA" id="ARBA00022833"/>
    </source>
</evidence>
<keyword evidence="6" id="KW-0862">Zinc</keyword>
<evidence type="ECO:0000256" key="13">
    <source>
        <dbReference type="ARBA" id="ARBA00071271"/>
    </source>
</evidence>
<dbReference type="PIRSF" id="PIRSF016599">
    <property type="entry name" value="Xaa-His_dipept"/>
    <property type="match status" value="1"/>
</dbReference>
<dbReference type="GO" id="GO:0070573">
    <property type="term" value="F:metallodipeptidase activity"/>
    <property type="evidence" value="ECO:0007669"/>
    <property type="project" value="TreeGrafter"/>
</dbReference>
<keyword evidence="5 19" id="KW-0378">Hydrolase</keyword>
<accession>A0AAX2J7L0</accession>
<dbReference type="EMBL" id="LS483487">
    <property type="protein sequence ID" value="SQJ00371.1"/>
    <property type="molecule type" value="Genomic_DNA"/>
</dbReference>
<dbReference type="Proteomes" id="UP000249008">
    <property type="component" value="Chromosome 1"/>
</dbReference>
<keyword evidence="7" id="KW-0482">Metalloprotease</keyword>
<comment type="similarity">
    <text evidence="12">Belongs to the peptidase M20C family.</text>
</comment>
<evidence type="ECO:0000256" key="8">
    <source>
        <dbReference type="ARBA" id="ARBA00023285"/>
    </source>
</evidence>
<evidence type="ECO:0000256" key="15">
    <source>
        <dbReference type="ARBA" id="ARBA00076004"/>
    </source>
</evidence>
<organism evidence="19 20">
    <name type="scientific">Fusobacterium ulcerans</name>
    <dbReference type="NCBI Taxonomy" id="861"/>
    <lineage>
        <taxon>Bacteria</taxon>
        <taxon>Fusobacteriati</taxon>
        <taxon>Fusobacteriota</taxon>
        <taxon>Fusobacteriia</taxon>
        <taxon>Fusobacteriales</taxon>
        <taxon>Fusobacteriaceae</taxon>
        <taxon>Fusobacterium</taxon>
    </lineage>
</organism>
<comment type="cofactor">
    <cofactor evidence="1">
        <name>Co(2+)</name>
        <dbReference type="ChEBI" id="CHEBI:48828"/>
    </cofactor>
</comment>
<evidence type="ECO:0000259" key="18">
    <source>
        <dbReference type="Pfam" id="PF07687"/>
    </source>
</evidence>
<comment type="catalytic activity">
    <reaction evidence="9">
        <text>Hydrolysis of dipeptides, preferentially hydrophobic dipeptides including prolyl amino acids.</text>
        <dbReference type="EC" id="3.4.13.18"/>
    </reaction>
</comment>
<dbReference type="Gene3D" id="3.40.630.10">
    <property type="entry name" value="Zn peptidases"/>
    <property type="match status" value="2"/>
</dbReference>
<dbReference type="GO" id="GO:0046872">
    <property type="term" value="F:metal ion binding"/>
    <property type="evidence" value="ECO:0007669"/>
    <property type="project" value="UniProtKB-KW"/>
</dbReference>
<evidence type="ECO:0000256" key="3">
    <source>
        <dbReference type="ARBA" id="ARBA00022670"/>
    </source>
</evidence>
<keyword evidence="3" id="KW-0645">Protease</keyword>
<evidence type="ECO:0000256" key="7">
    <source>
        <dbReference type="ARBA" id="ARBA00023049"/>
    </source>
</evidence>
<evidence type="ECO:0000256" key="1">
    <source>
        <dbReference type="ARBA" id="ARBA00001941"/>
    </source>
</evidence>
<evidence type="ECO:0000313" key="20">
    <source>
        <dbReference type="Proteomes" id="UP000249008"/>
    </source>
</evidence>
<comment type="cofactor">
    <cofactor evidence="2">
        <name>Zn(2+)</name>
        <dbReference type="ChEBI" id="CHEBI:29105"/>
    </cofactor>
</comment>
<proteinExistence type="inferred from homology"/>
<feature type="domain" description="Peptidase M20 dimerisation" evidence="18">
    <location>
        <begin position="204"/>
        <end position="287"/>
    </location>
</feature>
<dbReference type="GeneID" id="78455262"/>
<keyword evidence="4" id="KW-0479">Metal-binding</keyword>
<dbReference type="RefSeq" id="WP_005976149.1">
    <property type="nucleotide sequence ID" value="NZ_CABKNW010000001.1"/>
</dbReference>
<gene>
    <name evidence="19" type="primary">pepD</name>
    <name evidence="19" type="ORF">NCTC12112_00675</name>
</gene>
<sequence>MNYVLNEYLPHQKYFEDISRIPHGSHNEKELSDYLVKFAGNLGLKVKQDKLYNVIIYKPASEGYEDHPAIILQSHIDMVCEKNGDCDFDFEKDSLKLYIEDGFVRAKGTTLGADDGVGAALTMAVLADKTLKHPALECVFTVCEEVGLIGAQALDKNDFTSKRLINLDNSSSLSTYVSCSGGLRFRLKKKLEMVKCSSPAYRLEVRGLYGGHSGGNIHLERGNSNKICSRVLYHLNKEVGINLVNIDGGSKENAIPREATAFFASAADFEKIKNIVAEQREKIKKELMYSDAGLTIEIYEDKTEKMCSKDISDSIITMLYMLPNGFKHRSMVIDGLTVASQNMGVIKTVDNEVICTYSLRGAIESYNDEGMEILVNFCNLFGFEWESGSRYPAWEYSENSVMREILKTVYKDFYDRDIQIKATHGGLECGVFKKIIPDIDIVTLGAESYDVHTPNERLNLESFDNTYKLLVQYLANL</sequence>
<reference evidence="19 20" key="1">
    <citation type="submission" date="2018-06" db="EMBL/GenBank/DDBJ databases">
        <authorList>
            <consortium name="Pathogen Informatics"/>
            <person name="Doyle S."/>
        </authorList>
    </citation>
    <scope>NUCLEOTIDE SEQUENCE [LARGE SCALE GENOMIC DNA]</scope>
    <source>
        <strain evidence="19 20">NCTC12112</strain>
    </source>
</reference>
<evidence type="ECO:0000256" key="11">
    <source>
        <dbReference type="ARBA" id="ARBA00044252"/>
    </source>
</evidence>
<dbReference type="KEGG" id="ful:C4N20_10595"/>
<keyword evidence="19" id="KW-0224">Dipeptidase</keyword>
<evidence type="ECO:0000256" key="2">
    <source>
        <dbReference type="ARBA" id="ARBA00001947"/>
    </source>
</evidence>
<evidence type="ECO:0000256" key="12">
    <source>
        <dbReference type="ARBA" id="ARBA00061423"/>
    </source>
</evidence>
<name>A0AAX2J7L0_9FUSO</name>
<dbReference type="FunFam" id="3.40.630.10:FF:000018">
    <property type="entry name" value="Aminoacyl-histidine dipeptidase PepD"/>
    <property type="match status" value="1"/>
</dbReference>
<evidence type="ECO:0000313" key="19">
    <source>
        <dbReference type="EMBL" id="SQJ00371.1"/>
    </source>
</evidence>